<feature type="domain" description="FtsK" evidence="18">
    <location>
        <begin position="460"/>
        <end position="647"/>
    </location>
</feature>
<keyword evidence="7" id="KW-0159">Chromosome partition</keyword>
<dbReference type="Proteomes" id="UP000318834">
    <property type="component" value="Unassembled WGS sequence"/>
</dbReference>
<comment type="similarity">
    <text evidence="2">Belongs to the FtsK/SpoIIIE/SftA family.</text>
</comment>
<keyword evidence="8 15" id="KW-0067">ATP-binding</keyword>
<dbReference type="InterPro" id="IPR041027">
    <property type="entry name" value="FtsK_alpha"/>
</dbReference>
<evidence type="ECO:0000256" key="12">
    <source>
        <dbReference type="ARBA" id="ARBA00023306"/>
    </source>
</evidence>
<dbReference type="PANTHER" id="PTHR22683:SF41">
    <property type="entry name" value="DNA TRANSLOCASE FTSK"/>
    <property type="match status" value="1"/>
</dbReference>
<evidence type="ECO:0000256" key="4">
    <source>
        <dbReference type="ARBA" id="ARBA00022618"/>
    </source>
</evidence>
<keyword evidence="10" id="KW-0238">DNA-binding</keyword>
<evidence type="ECO:0000256" key="11">
    <source>
        <dbReference type="ARBA" id="ARBA00023136"/>
    </source>
</evidence>
<keyword evidence="3" id="KW-1003">Cell membrane</keyword>
<comment type="function">
    <text evidence="13">Essential cell division protein that coordinates cell division and chromosome segregation. The N-terminus is involved in assembly of the cell-division machinery. The C-terminus functions as a DNA motor that moves dsDNA in an ATP-dependent manner towards the dif recombination site, which is located within the replication terminus region. Required for activation of the Xer recombinase, allowing activation of chromosome unlinking by recombination.</text>
</comment>
<comment type="caution">
    <text evidence="19">The sequence shown here is derived from an EMBL/GenBank/DDBJ whole genome shotgun (WGS) entry which is preliminary data.</text>
</comment>
<evidence type="ECO:0000256" key="1">
    <source>
        <dbReference type="ARBA" id="ARBA00004651"/>
    </source>
</evidence>
<evidence type="ECO:0000256" key="2">
    <source>
        <dbReference type="ARBA" id="ARBA00006474"/>
    </source>
</evidence>
<feature type="transmembrane region" description="Helical" evidence="17">
    <location>
        <begin position="45"/>
        <end position="65"/>
    </location>
</feature>
<dbReference type="SUPFAM" id="SSF46785">
    <property type="entry name" value="Winged helix' DNA-binding domain"/>
    <property type="match status" value="1"/>
</dbReference>
<evidence type="ECO:0000313" key="20">
    <source>
        <dbReference type="Proteomes" id="UP000318834"/>
    </source>
</evidence>
<keyword evidence="4" id="KW-0132">Cell division</keyword>
<evidence type="ECO:0000256" key="6">
    <source>
        <dbReference type="ARBA" id="ARBA00022741"/>
    </source>
</evidence>
<dbReference type="EMBL" id="VBAP01000067">
    <property type="protein sequence ID" value="TMI73764.1"/>
    <property type="molecule type" value="Genomic_DNA"/>
</dbReference>
<dbReference type="InterPro" id="IPR027417">
    <property type="entry name" value="P-loop_NTPase"/>
</dbReference>
<dbReference type="SMART" id="SM00382">
    <property type="entry name" value="AAA"/>
    <property type="match status" value="1"/>
</dbReference>
<dbReference type="InterPro" id="IPR018541">
    <property type="entry name" value="Ftsk_gamma"/>
</dbReference>
<dbReference type="InterPro" id="IPR003593">
    <property type="entry name" value="AAA+_ATPase"/>
</dbReference>
<feature type="transmembrane region" description="Helical" evidence="17">
    <location>
        <begin position="169"/>
        <end position="190"/>
    </location>
</feature>
<protein>
    <submittedName>
        <fullName evidence="19">DNA translocase FtsK</fullName>
    </submittedName>
</protein>
<evidence type="ECO:0000256" key="8">
    <source>
        <dbReference type="ARBA" id="ARBA00022840"/>
    </source>
</evidence>
<dbReference type="GO" id="GO:0051301">
    <property type="term" value="P:cell division"/>
    <property type="evidence" value="ECO:0007669"/>
    <property type="project" value="UniProtKB-KW"/>
</dbReference>
<gene>
    <name evidence="19" type="ORF">E6H05_09260</name>
</gene>
<evidence type="ECO:0000313" key="19">
    <source>
        <dbReference type="EMBL" id="TMI73764.1"/>
    </source>
</evidence>
<dbReference type="Pfam" id="PF09397">
    <property type="entry name" value="FtsK_gamma"/>
    <property type="match status" value="1"/>
</dbReference>
<keyword evidence="5 17" id="KW-0812">Transmembrane</keyword>
<comment type="subcellular location">
    <subcellularLocation>
        <location evidence="1">Cell membrane</location>
        <topology evidence="1">Multi-pass membrane protein</topology>
    </subcellularLocation>
</comment>
<evidence type="ECO:0000256" key="9">
    <source>
        <dbReference type="ARBA" id="ARBA00022989"/>
    </source>
</evidence>
<dbReference type="GO" id="GO:0003677">
    <property type="term" value="F:DNA binding"/>
    <property type="evidence" value="ECO:0007669"/>
    <property type="project" value="UniProtKB-KW"/>
</dbReference>
<evidence type="ECO:0000256" key="17">
    <source>
        <dbReference type="SAM" id="Phobius"/>
    </source>
</evidence>
<feature type="transmembrane region" description="Helical" evidence="17">
    <location>
        <begin position="137"/>
        <end position="157"/>
    </location>
</feature>
<name>A0A537IR34_9BACT</name>
<keyword evidence="6 15" id="KW-0547">Nucleotide-binding</keyword>
<feature type="transmembrane region" description="Helical" evidence="17">
    <location>
        <begin position="113"/>
        <end position="131"/>
    </location>
</feature>
<reference evidence="19 20" key="1">
    <citation type="journal article" date="2019" name="Nat. Microbiol.">
        <title>Mediterranean grassland soil C-N compound turnover is dependent on rainfall and depth, and is mediated by genomically divergent microorganisms.</title>
        <authorList>
            <person name="Diamond S."/>
            <person name="Andeer P.F."/>
            <person name="Li Z."/>
            <person name="Crits-Christoph A."/>
            <person name="Burstein D."/>
            <person name="Anantharaman K."/>
            <person name="Lane K.R."/>
            <person name="Thomas B.C."/>
            <person name="Pan C."/>
            <person name="Northen T.R."/>
            <person name="Banfield J.F."/>
        </authorList>
    </citation>
    <scope>NUCLEOTIDE SEQUENCE [LARGE SCALE GENOMIC DNA]</scope>
    <source>
        <strain evidence="19">NP_8</strain>
    </source>
</reference>
<evidence type="ECO:0000256" key="7">
    <source>
        <dbReference type="ARBA" id="ARBA00022829"/>
    </source>
</evidence>
<evidence type="ECO:0000256" key="15">
    <source>
        <dbReference type="PROSITE-ProRule" id="PRU00289"/>
    </source>
</evidence>
<dbReference type="GO" id="GO:0005886">
    <property type="term" value="C:plasma membrane"/>
    <property type="evidence" value="ECO:0007669"/>
    <property type="project" value="UniProtKB-SubCell"/>
</dbReference>
<dbReference type="InterPro" id="IPR002543">
    <property type="entry name" value="FtsK_dom"/>
</dbReference>
<evidence type="ECO:0000256" key="10">
    <source>
        <dbReference type="ARBA" id="ARBA00023125"/>
    </source>
</evidence>
<evidence type="ECO:0000256" key="13">
    <source>
        <dbReference type="ARBA" id="ARBA00024986"/>
    </source>
</evidence>
<dbReference type="InterPro" id="IPR050206">
    <property type="entry name" value="FtsK/SpoIIIE/SftA"/>
</dbReference>
<dbReference type="Gene3D" id="3.40.50.300">
    <property type="entry name" value="P-loop containing nucleotide triphosphate hydrolases"/>
    <property type="match status" value="1"/>
</dbReference>
<dbReference type="Gene3D" id="1.10.10.10">
    <property type="entry name" value="Winged helix-like DNA-binding domain superfamily/Winged helix DNA-binding domain"/>
    <property type="match status" value="1"/>
</dbReference>
<dbReference type="GO" id="GO:0005524">
    <property type="term" value="F:ATP binding"/>
    <property type="evidence" value="ECO:0007669"/>
    <property type="project" value="UniProtKB-UniRule"/>
</dbReference>
<proteinExistence type="inferred from homology"/>
<dbReference type="InterPro" id="IPR036388">
    <property type="entry name" value="WH-like_DNA-bd_sf"/>
</dbReference>
<dbReference type="SUPFAM" id="SSF52540">
    <property type="entry name" value="P-loop containing nucleoside triphosphate hydrolases"/>
    <property type="match status" value="1"/>
</dbReference>
<evidence type="ECO:0000259" key="18">
    <source>
        <dbReference type="PROSITE" id="PS50901"/>
    </source>
</evidence>
<dbReference type="InterPro" id="IPR025199">
    <property type="entry name" value="FtsK_4TM"/>
</dbReference>
<feature type="region of interest" description="Disordered" evidence="16">
    <location>
        <begin position="283"/>
        <end position="307"/>
    </location>
</feature>
<evidence type="ECO:0000256" key="5">
    <source>
        <dbReference type="ARBA" id="ARBA00022692"/>
    </source>
</evidence>
<evidence type="ECO:0000256" key="16">
    <source>
        <dbReference type="SAM" id="MobiDB-lite"/>
    </source>
</evidence>
<dbReference type="AlphaFoldDB" id="A0A537IR34"/>
<accession>A0A537IR34</accession>
<comment type="subunit">
    <text evidence="14">Homohexamer. Forms a ring that surrounds DNA.</text>
</comment>
<dbReference type="PANTHER" id="PTHR22683">
    <property type="entry name" value="SPORULATION PROTEIN RELATED"/>
    <property type="match status" value="1"/>
</dbReference>
<keyword evidence="11 17" id="KW-0472">Membrane</keyword>
<dbReference type="PROSITE" id="PS50901">
    <property type="entry name" value="FTSK"/>
    <property type="match status" value="1"/>
</dbReference>
<dbReference type="GO" id="GO:0007059">
    <property type="term" value="P:chromosome segregation"/>
    <property type="evidence" value="ECO:0007669"/>
    <property type="project" value="UniProtKB-KW"/>
</dbReference>
<evidence type="ECO:0000256" key="14">
    <source>
        <dbReference type="ARBA" id="ARBA00025923"/>
    </source>
</evidence>
<dbReference type="Pfam" id="PF01580">
    <property type="entry name" value="FtsK_SpoIIIE"/>
    <property type="match status" value="1"/>
</dbReference>
<dbReference type="Pfam" id="PF17854">
    <property type="entry name" value="FtsK_alpha"/>
    <property type="match status" value="1"/>
</dbReference>
<sequence>MAAIRAAPGAPELLRRVLSARRGGGALLHKGVGAVARRKRTTNRLHAGGAVALVGGLVLALSFLPGATGVPLVLEHVQRVALGDGAWLIPLAGVLGGIALLRASERSRLGRRACGAALVALVSIAAYHARVPRGAEWSIGHNTGGGGVVGGALLWVLRRAFGETGAWLVLALSAIGGALLWSNVSLAAAVGGMLSAIQWTAAELVRAALAIWQLGAGGAVAAVSIVTSSAAALAHAIWRSARAAAERVGALLQPMQLPAATEPPPVPTRARLVDTLVADVSRPGPVDGEKRVTGVPPGRGQQARASTGEAFRQETLALEVPSGGYQLPPSTLLTDLPSLRGKAKTEPADLAKQLEQTLTSFGVEAKVTRWEQGPVVTRFEVQPAPGVRVQKISSLTNDIALALAAPSVRIEAPIPGKSAVGIEVPNQKTALVHIKEILASDEYQRTAGPLVVPVGKDIAGHPILADLAEMPHLLIAGATGSGKSVTLNAIIAGLLFRCTPVDVRLLMIDPKRVEFTNYNNVPHLLIPVVTNPRAAAGALREMLREMEQRFERFAATGTRNIQAYNQLTDVERLPYLVIIVDELADLMMVAPADFEDVICRLAQMTRATGIHMVVATQRPSVDVITGLIKANIPSRIAFAVSSQVDSRTILDMPGAEKLLGKGDMLYLPMGAARPTRAQGAFIADSEIQALAAWWKTQGRPVYDQDLLRAEAGSAEASGDEDALLADAARLIVRAGYGSVSLLQRKMKIGYVRAARIVDQLEEKGIVGPAQGSNPRDVLVGLEELERLIKTGSAS</sequence>
<feature type="transmembrane region" description="Helical" evidence="17">
    <location>
        <begin position="85"/>
        <end position="101"/>
    </location>
</feature>
<dbReference type="CDD" id="cd01127">
    <property type="entry name" value="TrwB_TraG_TraD_VirD4"/>
    <property type="match status" value="1"/>
</dbReference>
<evidence type="ECO:0000256" key="3">
    <source>
        <dbReference type="ARBA" id="ARBA00022475"/>
    </source>
</evidence>
<feature type="binding site" evidence="15">
    <location>
        <begin position="477"/>
        <end position="484"/>
    </location>
    <ligand>
        <name>ATP</name>
        <dbReference type="ChEBI" id="CHEBI:30616"/>
    </ligand>
</feature>
<keyword evidence="9 17" id="KW-1133">Transmembrane helix</keyword>
<dbReference type="Pfam" id="PF13491">
    <property type="entry name" value="FtsK_4TM"/>
    <property type="match status" value="1"/>
</dbReference>
<keyword evidence="12" id="KW-0131">Cell cycle</keyword>
<organism evidence="19 20">
    <name type="scientific">Candidatus Segetimicrobium genomatis</name>
    <dbReference type="NCBI Taxonomy" id="2569760"/>
    <lineage>
        <taxon>Bacteria</taxon>
        <taxon>Bacillati</taxon>
        <taxon>Candidatus Sysuimicrobiota</taxon>
        <taxon>Candidatus Sysuimicrobiia</taxon>
        <taxon>Candidatus Sysuimicrobiales</taxon>
        <taxon>Candidatus Segetimicrobiaceae</taxon>
        <taxon>Candidatus Segetimicrobium</taxon>
    </lineage>
</organism>
<dbReference type="Gene3D" id="3.30.980.40">
    <property type="match status" value="1"/>
</dbReference>
<dbReference type="SMART" id="SM00843">
    <property type="entry name" value="Ftsk_gamma"/>
    <property type="match status" value="1"/>
</dbReference>
<dbReference type="InterPro" id="IPR036390">
    <property type="entry name" value="WH_DNA-bd_sf"/>
</dbReference>